<organism evidence="4 5">
    <name type="scientific">Trypanosoma equiperdum</name>
    <dbReference type="NCBI Taxonomy" id="5694"/>
    <lineage>
        <taxon>Eukaryota</taxon>
        <taxon>Discoba</taxon>
        <taxon>Euglenozoa</taxon>
        <taxon>Kinetoplastea</taxon>
        <taxon>Metakinetoplastina</taxon>
        <taxon>Trypanosomatida</taxon>
        <taxon>Trypanosomatidae</taxon>
        <taxon>Trypanosoma</taxon>
    </lineage>
</organism>
<reference evidence="4" key="1">
    <citation type="submission" date="2016-09" db="EMBL/GenBank/DDBJ databases">
        <authorList>
            <person name="Hebert L."/>
            <person name="Moumen B."/>
        </authorList>
    </citation>
    <scope>NUCLEOTIDE SEQUENCE [LARGE SCALE GENOMIC DNA]</scope>
    <source>
        <strain evidence="4">OVI</strain>
    </source>
</reference>
<dbReference type="EC" id="4.1.1.9" evidence="4"/>
<dbReference type="PANTHER" id="PTHR28641:SF1">
    <property type="entry name" value="MALONYL-COA DECARBOXYLASE, MITOCHONDRIAL"/>
    <property type="match status" value="1"/>
</dbReference>
<accession>A0A1G4IAQ0</accession>
<dbReference type="Proteomes" id="UP000195570">
    <property type="component" value="Unassembled WGS sequence"/>
</dbReference>
<dbReference type="GO" id="GO:0005782">
    <property type="term" value="C:peroxisomal matrix"/>
    <property type="evidence" value="ECO:0007669"/>
    <property type="project" value="TreeGrafter"/>
</dbReference>
<dbReference type="RefSeq" id="XP_067080013.1">
    <property type="nucleotide sequence ID" value="XM_067223912.1"/>
</dbReference>
<evidence type="ECO:0000259" key="3">
    <source>
        <dbReference type="Pfam" id="PF05292"/>
    </source>
</evidence>
<dbReference type="GO" id="GO:0006633">
    <property type="term" value="P:fatty acid biosynthetic process"/>
    <property type="evidence" value="ECO:0007669"/>
    <property type="project" value="InterPro"/>
</dbReference>
<evidence type="ECO:0000313" key="4">
    <source>
        <dbReference type="EMBL" id="SCU68952.1"/>
    </source>
</evidence>
<dbReference type="VEuPathDB" id="TriTrypDB:TEOVI_000726400"/>
<dbReference type="GO" id="GO:0050080">
    <property type="term" value="F:malonyl-CoA decarboxylase activity"/>
    <property type="evidence" value="ECO:0007669"/>
    <property type="project" value="UniProtKB-EC"/>
</dbReference>
<evidence type="ECO:0000256" key="2">
    <source>
        <dbReference type="SAM" id="MobiDB-lite"/>
    </source>
</evidence>
<dbReference type="GeneID" id="92381198"/>
<comment type="caution">
    <text evidence="4">The sequence shown here is derived from an EMBL/GenBank/DDBJ whole genome shotgun (WGS) entry which is preliminary data.</text>
</comment>
<dbReference type="GO" id="GO:0006085">
    <property type="term" value="P:acetyl-CoA biosynthetic process"/>
    <property type="evidence" value="ECO:0007669"/>
    <property type="project" value="TreeGrafter"/>
</dbReference>
<keyword evidence="1" id="KW-0175">Coiled coil</keyword>
<dbReference type="PANTHER" id="PTHR28641">
    <property type="match status" value="1"/>
</dbReference>
<proteinExistence type="predicted"/>
<dbReference type="InterPro" id="IPR042303">
    <property type="entry name" value="Malonyl_CoA_deC_C_sf"/>
</dbReference>
<dbReference type="GO" id="GO:2001294">
    <property type="term" value="P:malonyl-CoA catabolic process"/>
    <property type="evidence" value="ECO:0007669"/>
    <property type="project" value="TreeGrafter"/>
</dbReference>
<protein>
    <submittedName>
        <fullName evidence="4">Malonyl-CoA decarboxylase, mitochondrial, putative</fullName>
        <ecNumber evidence="4">4.1.1.9</ecNumber>
    </submittedName>
</protein>
<dbReference type="Gene3D" id="3.40.630.150">
    <property type="entry name" value="Malonyl-CoA decarboxylase, catalytic domain"/>
    <property type="match status" value="2"/>
</dbReference>
<feature type="compositionally biased region" description="Polar residues" evidence="2">
    <location>
        <begin position="69"/>
        <end position="80"/>
    </location>
</feature>
<dbReference type="GO" id="GO:0005759">
    <property type="term" value="C:mitochondrial matrix"/>
    <property type="evidence" value="ECO:0007669"/>
    <property type="project" value="TreeGrafter"/>
</dbReference>
<feature type="domain" description="Malonyl-CoA decarboxylase C-terminal" evidence="3">
    <location>
        <begin position="337"/>
        <end position="529"/>
    </location>
</feature>
<dbReference type="InterPro" id="IPR038917">
    <property type="entry name" value="Malonyl_CoA_deC"/>
</dbReference>
<feature type="domain" description="Malonyl-CoA decarboxylase C-terminal" evidence="3">
    <location>
        <begin position="637"/>
        <end position="711"/>
    </location>
</feature>
<feature type="coiled-coil region" evidence="1">
    <location>
        <begin position="150"/>
        <end position="180"/>
    </location>
</feature>
<keyword evidence="5" id="KW-1185">Reference proteome</keyword>
<name>A0A1G4IAQ0_TRYEQ</name>
<evidence type="ECO:0000256" key="1">
    <source>
        <dbReference type="SAM" id="Coils"/>
    </source>
</evidence>
<keyword evidence="4" id="KW-0456">Lyase</keyword>
<feature type="region of interest" description="Disordered" evidence="2">
    <location>
        <begin position="58"/>
        <end position="83"/>
    </location>
</feature>
<evidence type="ECO:0000313" key="5">
    <source>
        <dbReference type="Proteomes" id="UP000195570"/>
    </source>
</evidence>
<dbReference type="Pfam" id="PF05292">
    <property type="entry name" value="MCD"/>
    <property type="match status" value="2"/>
</dbReference>
<gene>
    <name evidence="4" type="ORF">TEOVI_000726400</name>
</gene>
<sequence length="741" mass="82353">MLTLVRRPYCSRRMRFPFHLDNISRVSHRYNATDVTLQLSEDRLANWCRRLWALAQGGGDGDDDGSAVPASNGTTKSGSVFSGRGPHTEFTLVEEMKSVLVGEKGQLPPSVVSAVWDVYESIIPPSTLFDLSETISPNQEDAFFSFVALLMELDVDIVEVQAAVAQLNNTIQNIEDLNAQSGQFIAGGCSATVSAESCFREENRSGVGAAVLSSKLVKAKNNLLRQCVAALHAGSPVYYMWFKQSASVERGVRRLMDLRRCVMYFQKRCHCQVAQLQAELKRQHERQSSRQVIDSPPSSGPLTTNRELELWLLRQHHVSSIDVSLEYLFGDFFSKQWLVMEELTWRTTPPLLLEKVMAAESVHPFVGGLVDMKQRLQPAKNRHLFAFFHPAVVEEPLIAVQVALTRGIARSVDIILGRPHPPSVQERQNDQLGAANGEVADACSGARKHDPVEDVDTSMFYSINSVQSALRGVNLGNMLIKRVVREIEARLNGERHCAGLSPITTFSTISPVPGYLRWLVGEVAKLQQQVEMRSGSISLCSSSKKFAQPRIFGECSKPKAAELFSILRGAVLGLSHHRGRGCGHFISRLHYHLREGNEDAANLVTMQYLLALFGSPEEDGTGESGAPGKADEDVISPWWNDSEFTRTVEKPLLRSVAHYLYKEKHRNRILDPVGNFHISNGATMFRLNFLANCTADGSRQSATVMVNYLYEPACVDERVKAYGMQRSVPIGDDVLRLLNIS</sequence>
<dbReference type="InterPro" id="IPR007956">
    <property type="entry name" value="Malonyl_CoA_deC_C"/>
</dbReference>
<dbReference type="EMBL" id="CZPT02001112">
    <property type="protein sequence ID" value="SCU68952.1"/>
    <property type="molecule type" value="Genomic_DNA"/>
</dbReference>
<dbReference type="AlphaFoldDB" id="A0A1G4IAQ0"/>